<dbReference type="InterPro" id="IPR006121">
    <property type="entry name" value="HMA_dom"/>
</dbReference>
<keyword evidence="3" id="KW-0449">Lipoprotein</keyword>
<dbReference type="PANTHER" id="PTHR45868:SF19">
    <property type="entry name" value="HEAVY METAL-ASSOCIATED ISOPRENYLATED PLANT PROTEIN 37"/>
    <property type="match status" value="1"/>
</dbReference>
<comment type="caution">
    <text evidence="8">The sequence shown here is derived from an EMBL/GenBank/DDBJ whole genome shotgun (WGS) entry which is preliminary data.</text>
</comment>
<feature type="compositionally biased region" description="Low complexity" evidence="6">
    <location>
        <begin position="79"/>
        <end position="88"/>
    </location>
</feature>
<dbReference type="PROSITE" id="PS50846">
    <property type="entry name" value="HMA_2"/>
    <property type="match status" value="1"/>
</dbReference>
<dbReference type="EMBL" id="BSYR01000065">
    <property type="protein sequence ID" value="GMJ13313.1"/>
    <property type="molecule type" value="Genomic_DNA"/>
</dbReference>
<sequence length="406" mass="44382">MTKEEDFKLLKIQTCVLKVNIHCEGCKQKVKKLLQRIEGVYQVSIDAEQQKVTVLGSVDSATLIKKLVRADKYAEVWSQKSNQNQNQNHKQKINCAKNDNNSSNSKGQKQGILKGVEAFKNQHQQKFPSSIPEEDDYIDDYDEDDEEDEMQFLKPNQLGQLGQLGGLLRQQALDAANNAKRGVGNISAGSSNNNNMMSGNAGKKGNPNQNMGMKANPGLIDQKTLAALKMNNAQLGGVNLNAGAESKRGNDINSIAGLSGFHGTGANVVPNASVIGANPNGVAGYHQVQSNNCLQGPSATSFPNNGGFTSGQYPSPMLMNINGYNYPSSSMMNMMNLQNRHAVQQQPQMMYHRSPLIPPSTGYYYNYNPPPYSFPEVPYYNADHQSTTATAHMFSDDNTSSICSIM</sequence>
<dbReference type="GO" id="GO:0046872">
    <property type="term" value="F:metal ion binding"/>
    <property type="evidence" value="ECO:0007669"/>
    <property type="project" value="UniProtKB-KW"/>
</dbReference>
<keyword evidence="4" id="KW-0636">Prenylation</keyword>
<dbReference type="SUPFAM" id="SSF55008">
    <property type="entry name" value="HMA, heavy metal-associated domain"/>
    <property type="match status" value="1"/>
</dbReference>
<feature type="region of interest" description="Disordered" evidence="6">
    <location>
        <begin position="79"/>
        <end position="109"/>
    </location>
</feature>
<evidence type="ECO:0000256" key="3">
    <source>
        <dbReference type="ARBA" id="ARBA00023288"/>
    </source>
</evidence>
<feature type="compositionally biased region" description="Polar residues" evidence="6">
    <location>
        <begin position="97"/>
        <end position="108"/>
    </location>
</feature>
<organism evidence="8 9">
    <name type="scientific">Hibiscus trionum</name>
    <name type="common">Flower of an hour</name>
    <dbReference type="NCBI Taxonomy" id="183268"/>
    <lineage>
        <taxon>Eukaryota</taxon>
        <taxon>Viridiplantae</taxon>
        <taxon>Streptophyta</taxon>
        <taxon>Embryophyta</taxon>
        <taxon>Tracheophyta</taxon>
        <taxon>Spermatophyta</taxon>
        <taxon>Magnoliopsida</taxon>
        <taxon>eudicotyledons</taxon>
        <taxon>Gunneridae</taxon>
        <taxon>Pentapetalae</taxon>
        <taxon>rosids</taxon>
        <taxon>malvids</taxon>
        <taxon>Malvales</taxon>
        <taxon>Malvaceae</taxon>
        <taxon>Malvoideae</taxon>
        <taxon>Hibiscus</taxon>
    </lineage>
</organism>
<proteinExistence type="inferred from homology"/>
<dbReference type="Gene3D" id="3.30.70.100">
    <property type="match status" value="1"/>
</dbReference>
<evidence type="ECO:0000259" key="7">
    <source>
        <dbReference type="PROSITE" id="PS50846"/>
    </source>
</evidence>
<evidence type="ECO:0000313" key="9">
    <source>
        <dbReference type="Proteomes" id="UP001165190"/>
    </source>
</evidence>
<evidence type="ECO:0000256" key="4">
    <source>
        <dbReference type="ARBA" id="ARBA00023289"/>
    </source>
</evidence>
<comment type="similarity">
    <text evidence="5">Belongs to the HIPP family.</text>
</comment>
<reference evidence="8" key="1">
    <citation type="submission" date="2023-05" db="EMBL/GenBank/DDBJ databases">
        <title>Genome and transcriptome analyses reveal genes involved in the formation of fine ridges on petal epidermal cells in Hibiscus trionum.</title>
        <authorList>
            <person name="Koshimizu S."/>
            <person name="Masuda S."/>
            <person name="Ishii T."/>
            <person name="Shirasu K."/>
            <person name="Hoshino A."/>
            <person name="Arita M."/>
        </authorList>
    </citation>
    <scope>NUCLEOTIDE SEQUENCE</scope>
    <source>
        <strain evidence="8">Hamamatsu line</strain>
    </source>
</reference>
<evidence type="ECO:0000256" key="2">
    <source>
        <dbReference type="ARBA" id="ARBA00022723"/>
    </source>
</evidence>
<accession>A0A9W7MPW2</accession>
<dbReference type="CDD" id="cd00371">
    <property type="entry name" value="HMA"/>
    <property type="match status" value="1"/>
</dbReference>
<gene>
    <name evidence="8" type="ORF">HRI_005000500</name>
</gene>
<dbReference type="OrthoDB" id="689350at2759"/>
<keyword evidence="1" id="KW-0488">Methylation</keyword>
<dbReference type="AlphaFoldDB" id="A0A9W7MPW2"/>
<dbReference type="InterPro" id="IPR036163">
    <property type="entry name" value="HMA_dom_sf"/>
</dbReference>
<keyword evidence="2" id="KW-0479">Metal-binding</keyword>
<keyword evidence="9" id="KW-1185">Reference proteome</keyword>
<dbReference type="Pfam" id="PF00403">
    <property type="entry name" value="HMA"/>
    <property type="match status" value="1"/>
</dbReference>
<protein>
    <submittedName>
        <fullName evidence="8">HEAVY METAL ASSOCIATED PROTEIN 5</fullName>
    </submittedName>
</protein>
<evidence type="ECO:0000313" key="8">
    <source>
        <dbReference type="EMBL" id="GMJ13313.1"/>
    </source>
</evidence>
<evidence type="ECO:0000256" key="5">
    <source>
        <dbReference type="ARBA" id="ARBA00024045"/>
    </source>
</evidence>
<feature type="domain" description="HMA" evidence="7">
    <location>
        <begin position="12"/>
        <end position="75"/>
    </location>
</feature>
<evidence type="ECO:0000256" key="6">
    <source>
        <dbReference type="SAM" id="MobiDB-lite"/>
    </source>
</evidence>
<dbReference type="Proteomes" id="UP001165190">
    <property type="component" value="Unassembled WGS sequence"/>
</dbReference>
<evidence type="ECO:0000256" key="1">
    <source>
        <dbReference type="ARBA" id="ARBA00022481"/>
    </source>
</evidence>
<dbReference type="PANTHER" id="PTHR45868">
    <property type="entry name" value="HEAVY METAL-ASSOCIATED ISOPRENYLATED PLANT PROTEIN 33-RELATED"/>
    <property type="match status" value="1"/>
</dbReference>
<name>A0A9W7MPW2_HIBTR</name>